<sequence>MSIKSSTYLLFGVIIGFCFFVSCKNEKTLFEKLKAEKSGIEFANIVTESEQENILNYEYFYNGGGVASGDFNNDGLVDLYFTGSQVDNKLYLNKGENLQFEDITEKAGVAGRNGAWKTGVSVVDINADGWLDIYVCYSGLRDSTLRKNQLFINNRNLTFSDKAAEYGLDDSGYSTQATFFDYDLDGDLDCFLVNHNLAGYQRKEASVMRNAYDYNAGDKLFRNEGNNRFVDISKESGIKSNPLGFGLGVMISDINQDGYPDIYVTNDYVEDDYLYINQRNGTFKDELRERIEHTSYSSMGIDIADINNDGLSDIFTLDMLPEDNARQKLLLWADNWNTYQAQLQNGFWHANMRNMLQVNNGNGGFSEIGQLAGISNTDWSWGTLLADFDMDGYKDIFVTNGIGRDYTNADFIKYYNDEEANGSRKPFLEHLKQMPTSQTKNYIFKNNADLTFTNAQKDWGFDQATVASGCVYADLDNDGDLELITNNLNEPARIYKNTQQENTPKNFVRIKLKGSALNPFGIGAKITVKANQNIQTQEVSPTHGFQSSSIGDLLFALPNEIKKYDVEIKWVDGATQKLSNMSVNQLLTIDYAKAIHEKTLPINPQNGLLTPTPWLVSAPATYQHSIAPINNFDRQVMLPTHYSYTGPKMAVGDVNLDGINDVFICGTMEQTGVFILGNKTNLLKLNSQQKHNNQDAVIQDFNGDKFPDLYIANGNYTNAQFTEQNDELWLNDGKGNFKQTALLEDQTNSLCVKSLDFDRDGDMDLFVGGHIKPNHYPFSEESFLLKNDGKAHFAKIPLGDLGLVTDASITDLDGDKFEEIIVVGEWLSPVILKNTKGKFSQSPQNDNLKGWYNTIEKADIDGDGDDDFIVGNLGTNTQMRAMQNEPASLVYDDFDQNGTTDFFMNYYIQGKSYPAYSRDEVAEQMPILKKKFPDYKTFSEATINDFFEANVLEKAKKKEINTLKTLILENKKGELIAHDLPIQAQNAPVYAILAEDFNHDGKKDLLLMGNNSKFRLRIGKVDANTGVMLLNKGNFNFEPVSTQQSGVYVRGDVRSVKRVGKNIFVGVCEGKIQVFSNTGFSL</sequence>
<reference evidence="3 4" key="1">
    <citation type="submission" date="2018-05" db="EMBL/GenBank/DDBJ databases">
        <title>Genomic Encyclopedia of Archaeal and Bacterial Type Strains, Phase II (KMG-II): from individual species to whole genera.</title>
        <authorList>
            <person name="Goeker M."/>
        </authorList>
    </citation>
    <scope>NUCLEOTIDE SEQUENCE [LARGE SCALE GENOMIC DNA]</scope>
    <source>
        <strain evidence="3 4">DSM 22214</strain>
    </source>
</reference>
<dbReference type="RefSeq" id="WP_109744214.1">
    <property type="nucleotide sequence ID" value="NZ_QGGO01000021.1"/>
</dbReference>
<dbReference type="EMBL" id="QGGO01000021">
    <property type="protein sequence ID" value="PWK22138.1"/>
    <property type="molecule type" value="Genomic_DNA"/>
</dbReference>
<gene>
    <name evidence="3" type="ORF">LV89_03523</name>
</gene>
<feature type="domain" description="ASPIC/UnbV" evidence="2">
    <location>
        <begin position="521"/>
        <end position="588"/>
    </location>
</feature>
<comment type="caution">
    <text evidence="3">The sequence shown here is derived from an EMBL/GenBank/DDBJ whole genome shotgun (WGS) entry which is preliminary data.</text>
</comment>
<dbReference type="InterPro" id="IPR027039">
    <property type="entry name" value="Crtac1"/>
</dbReference>
<dbReference type="OrthoDB" id="1488345at2"/>
<dbReference type="Proteomes" id="UP000245489">
    <property type="component" value="Unassembled WGS sequence"/>
</dbReference>
<protein>
    <submittedName>
        <fullName evidence="3">VCBS repeat protein</fullName>
    </submittedName>
</protein>
<keyword evidence="1" id="KW-0732">Signal</keyword>
<dbReference type="Gene3D" id="2.130.10.130">
    <property type="entry name" value="Integrin alpha, N-terminal"/>
    <property type="match status" value="3"/>
</dbReference>
<name>A0A316DXA7_9BACT</name>
<dbReference type="Pfam" id="PF07593">
    <property type="entry name" value="UnbV_ASPIC"/>
    <property type="match status" value="1"/>
</dbReference>
<keyword evidence="4" id="KW-1185">Reference proteome</keyword>
<dbReference type="PANTHER" id="PTHR16026">
    <property type="entry name" value="CARTILAGE ACIDIC PROTEIN 1"/>
    <property type="match status" value="1"/>
</dbReference>
<dbReference type="InterPro" id="IPR028994">
    <property type="entry name" value="Integrin_alpha_N"/>
</dbReference>
<dbReference type="PROSITE" id="PS51257">
    <property type="entry name" value="PROKAR_LIPOPROTEIN"/>
    <property type="match status" value="1"/>
</dbReference>
<dbReference type="InterPro" id="IPR013517">
    <property type="entry name" value="FG-GAP"/>
</dbReference>
<accession>A0A316DXA7</accession>
<organism evidence="3 4">
    <name type="scientific">Arcicella aurantiaca</name>
    <dbReference type="NCBI Taxonomy" id="591202"/>
    <lineage>
        <taxon>Bacteria</taxon>
        <taxon>Pseudomonadati</taxon>
        <taxon>Bacteroidota</taxon>
        <taxon>Cytophagia</taxon>
        <taxon>Cytophagales</taxon>
        <taxon>Flectobacillaceae</taxon>
        <taxon>Arcicella</taxon>
    </lineage>
</organism>
<dbReference type="PANTHER" id="PTHR16026:SF0">
    <property type="entry name" value="CARTILAGE ACIDIC PROTEIN 1"/>
    <property type="match status" value="1"/>
</dbReference>
<evidence type="ECO:0000313" key="4">
    <source>
        <dbReference type="Proteomes" id="UP000245489"/>
    </source>
</evidence>
<proteinExistence type="predicted"/>
<evidence type="ECO:0000256" key="1">
    <source>
        <dbReference type="ARBA" id="ARBA00022729"/>
    </source>
</evidence>
<dbReference type="AlphaFoldDB" id="A0A316DXA7"/>
<dbReference type="Pfam" id="PF13517">
    <property type="entry name" value="FG-GAP_3"/>
    <property type="match status" value="5"/>
</dbReference>
<dbReference type="InterPro" id="IPR011519">
    <property type="entry name" value="UnbV_ASPIC"/>
</dbReference>
<evidence type="ECO:0000313" key="3">
    <source>
        <dbReference type="EMBL" id="PWK22138.1"/>
    </source>
</evidence>
<evidence type="ECO:0000259" key="2">
    <source>
        <dbReference type="Pfam" id="PF07593"/>
    </source>
</evidence>
<dbReference type="SUPFAM" id="SSF69318">
    <property type="entry name" value="Integrin alpha N-terminal domain"/>
    <property type="match status" value="3"/>
</dbReference>